<dbReference type="EMBL" id="CM042882">
    <property type="protein sequence ID" value="KAI4384103.1"/>
    <property type="molecule type" value="Genomic_DNA"/>
</dbReference>
<organism evidence="1 2">
    <name type="scientific">Melastoma candidum</name>
    <dbReference type="NCBI Taxonomy" id="119954"/>
    <lineage>
        <taxon>Eukaryota</taxon>
        <taxon>Viridiplantae</taxon>
        <taxon>Streptophyta</taxon>
        <taxon>Embryophyta</taxon>
        <taxon>Tracheophyta</taxon>
        <taxon>Spermatophyta</taxon>
        <taxon>Magnoliopsida</taxon>
        <taxon>eudicotyledons</taxon>
        <taxon>Gunneridae</taxon>
        <taxon>Pentapetalae</taxon>
        <taxon>rosids</taxon>
        <taxon>malvids</taxon>
        <taxon>Myrtales</taxon>
        <taxon>Melastomataceae</taxon>
        <taxon>Melastomatoideae</taxon>
        <taxon>Melastomateae</taxon>
        <taxon>Melastoma</taxon>
    </lineage>
</organism>
<protein>
    <submittedName>
        <fullName evidence="1">Uncharacterized protein</fullName>
    </submittedName>
</protein>
<sequence>MQTRAIKRNDSNLWLWSIVNSSNFCEVNSQNFKVLRENAICENTGMSENALIPSPRMPSGRAFGRTYMVFSSLLIGIRKLKSASLQGLVVEWTSVSVQAHIHI</sequence>
<dbReference type="Proteomes" id="UP001057402">
    <property type="component" value="Chromosome 3"/>
</dbReference>
<evidence type="ECO:0000313" key="2">
    <source>
        <dbReference type="Proteomes" id="UP001057402"/>
    </source>
</evidence>
<keyword evidence="2" id="KW-1185">Reference proteome</keyword>
<accession>A0ACB9RYK3</accession>
<gene>
    <name evidence="1" type="ORF">MLD38_009870</name>
</gene>
<comment type="caution">
    <text evidence="1">The sequence shown here is derived from an EMBL/GenBank/DDBJ whole genome shotgun (WGS) entry which is preliminary data.</text>
</comment>
<name>A0ACB9RYK3_9MYRT</name>
<reference evidence="2" key="1">
    <citation type="journal article" date="2023" name="Front. Plant Sci.">
        <title>Chromosomal-level genome assembly of Melastoma candidum provides insights into trichome evolution.</title>
        <authorList>
            <person name="Zhong Y."/>
            <person name="Wu W."/>
            <person name="Sun C."/>
            <person name="Zou P."/>
            <person name="Liu Y."/>
            <person name="Dai S."/>
            <person name="Zhou R."/>
        </authorList>
    </citation>
    <scope>NUCLEOTIDE SEQUENCE [LARGE SCALE GENOMIC DNA]</scope>
</reference>
<proteinExistence type="predicted"/>
<evidence type="ECO:0000313" key="1">
    <source>
        <dbReference type="EMBL" id="KAI4384103.1"/>
    </source>
</evidence>